<dbReference type="Proteomes" id="UP000473278">
    <property type="component" value="Unassembled WGS sequence"/>
</dbReference>
<evidence type="ECO:0000256" key="1">
    <source>
        <dbReference type="SAM" id="Phobius"/>
    </source>
</evidence>
<comment type="caution">
    <text evidence="2">The sequence shown here is derived from an EMBL/GenBank/DDBJ whole genome shotgun (WGS) entry which is preliminary data.</text>
</comment>
<dbReference type="AlphaFoldDB" id="A0A6M1SU72"/>
<evidence type="ECO:0000313" key="2">
    <source>
        <dbReference type="EMBL" id="NGP76382.1"/>
    </source>
</evidence>
<dbReference type="EMBL" id="JAALLT010000002">
    <property type="protein sequence ID" value="NGP76382.1"/>
    <property type="molecule type" value="Genomic_DNA"/>
</dbReference>
<feature type="transmembrane region" description="Helical" evidence="1">
    <location>
        <begin position="51"/>
        <end position="69"/>
    </location>
</feature>
<reference evidence="2 3" key="1">
    <citation type="submission" date="2020-02" db="EMBL/GenBank/DDBJ databases">
        <title>Balneolaceae bacterium YR4-1, complete genome.</title>
        <authorList>
            <person name="Li Y."/>
            <person name="Wu S."/>
        </authorList>
    </citation>
    <scope>NUCLEOTIDE SEQUENCE [LARGE SCALE GENOMIC DNA]</scope>
    <source>
        <strain evidence="2 3">YR4-1</strain>
    </source>
</reference>
<keyword evidence="1" id="KW-0472">Membrane</keyword>
<protein>
    <submittedName>
        <fullName evidence="2">DoxX family protein</fullName>
    </submittedName>
</protein>
<feature type="transmembrane region" description="Helical" evidence="1">
    <location>
        <begin position="103"/>
        <end position="123"/>
    </location>
</feature>
<gene>
    <name evidence="2" type="ORF">G3570_07050</name>
</gene>
<sequence length="137" mass="15003">MEDIQISRSAGFISWLFQILSAIILLQTLYFKFSGSPESVQIFETVGMEPWGRFASGIVEFIAGLLLLVPGLSWLGALLGLSIITVALLLHITVLGFEVMGDGGALFYLATTVFISCCAILWIRRAELSTSVKKWLS</sequence>
<keyword evidence="3" id="KW-1185">Reference proteome</keyword>
<feature type="transmembrane region" description="Helical" evidence="1">
    <location>
        <begin position="12"/>
        <end position="31"/>
    </location>
</feature>
<keyword evidence="1" id="KW-1133">Transmembrane helix</keyword>
<evidence type="ECO:0000313" key="3">
    <source>
        <dbReference type="Proteomes" id="UP000473278"/>
    </source>
</evidence>
<organism evidence="2 3">
    <name type="scientific">Halalkalibaculum roseum</name>
    <dbReference type="NCBI Taxonomy" id="2709311"/>
    <lineage>
        <taxon>Bacteria</taxon>
        <taxon>Pseudomonadati</taxon>
        <taxon>Balneolota</taxon>
        <taxon>Balneolia</taxon>
        <taxon>Balneolales</taxon>
        <taxon>Balneolaceae</taxon>
        <taxon>Halalkalibaculum</taxon>
    </lineage>
</organism>
<keyword evidence="1" id="KW-0812">Transmembrane</keyword>
<proteinExistence type="predicted"/>
<feature type="transmembrane region" description="Helical" evidence="1">
    <location>
        <begin position="76"/>
        <end position="97"/>
    </location>
</feature>
<name>A0A6M1SU72_9BACT</name>
<accession>A0A6M1SU72</accession>